<accession>A0A5B7EEC7</accession>
<gene>
    <name evidence="2" type="ORF">E2C01_025824</name>
</gene>
<evidence type="ECO:0000256" key="1">
    <source>
        <dbReference type="SAM" id="MobiDB-lite"/>
    </source>
</evidence>
<evidence type="ECO:0000313" key="3">
    <source>
        <dbReference type="Proteomes" id="UP000324222"/>
    </source>
</evidence>
<feature type="compositionally biased region" description="Polar residues" evidence="1">
    <location>
        <begin position="49"/>
        <end position="64"/>
    </location>
</feature>
<dbReference type="AlphaFoldDB" id="A0A5B7EEC7"/>
<reference evidence="2 3" key="1">
    <citation type="submission" date="2019-05" db="EMBL/GenBank/DDBJ databases">
        <title>Another draft genome of Portunus trituberculatus and its Hox gene families provides insights of decapod evolution.</title>
        <authorList>
            <person name="Jeong J.-H."/>
            <person name="Song I."/>
            <person name="Kim S."/>
            <person name="Choi T."/>
            <person name="Kim D."/>
            <person name="Ryu S."/>
            <person name="Kim W."/>
        </authorList>
    </citation>
    <scope>NUCLEOTIDE SEQUENCE [LARGE SCALE GENOMIC DNA]</scope>
    <source>
        <tissue evidence="2">Muscle</tissue>
    </source>
</reference>
<name>A0A5B7EEC7_PORTR</name>
<sequence>MKPSSTSLELRECQRWGLPLLLLGFSIFYKEFVSVLLCHSSPFSGFHTPASQADDSQPGTIGAM</sequence>
<feature type="region of interest" description="Disordered" evidence="1">
    <location>
        <begin position="43"/>
        <end position="64"/>
    </location>
</feature>
<dbReference type="EMBL" id="VSRR010002642">
    <property type="protein sequence ID" value="MPC32512.1"/>
    <property type="molecule type" value="Genomic_DNA"/>
</dbReference>
<organism evidence="2 3">
    <name type="scientific">Portunus trituberculatus</name>
    <name type="common">Swimming crab</name>
    <name type="synonym">Neptunus trituberculatus</name>
    <dbReference type="NCBI Taxonomy" id="210409"/>
    <lineage>
        <taxon>Eukaryota</taxon>
        <taxon>Metazoa</taxon>
        <taxon>Ecdysozoa</taxon>
        <taxon>Arthropoda</taxon>
        <taxon>Crustacea</taxon>
        <taxon>Multicrustacea</taxon>
        <taxon>Malacostraca</taxon>
        <taxon>Eumalacostraca</taxon>
        <taxon>Eucarida</taxon>
        <taxon>Decapoda</taxon>
        <taxon>Pleocyemata</taxon>
        <taxon>Brachyura</taxon>
        <taxon>Eubrachyura</taxon>
        <taxon>Portunoidea</taxon>
        <taxon>Portunidae</taxon>
        <taxon>Portuninae</taxon>
        <taxon>Portunus</taxon>
    </lineage>
</organism>
<comment type="caution">
    <text evidence="2">The sequence shown here is derived from an EMBL/GenBank/DDBJ whole genome shotgun (WGS) entry which is preliminary data.</text>
</comment>
<proteinExistence type="predicted"/>
<protein>
    <submittedName>
        <fullName evidence="2">Uncharacterized protein</fullName>
    </submittedName>
</protein>
<dbReference type="Proteomes" id="UP000324222">
    <property type="component" value="Unassembled WGS sequence"/>
</dbReference>
<keyword evidence="3" id="KW-1185">Reference proteome</keyword>
<evidence type="ECO:0000313" key="2">
    <source>
        <dbReference type="EMBL" id="MPC32512.1"/>
    </source>
</evidence>